<dbReference type="Gene3D" id="1.20.144.10">
    <property type="entry name" value="Phosphatidic acid phosphatase type 2/haloperoxidase"/>
    <property type="match status" value="1"/>
</dbReference>
<feature type="signal peptide" evidence="1">
    <location>
        <begin position="1"/>
        <end position="19"/>
    </location>
</feature>
<keyword evidence="1" id="KW-0732">Signal</keyword>
<dbReference type="PROSITE" id="PS51257">
    <property type="entry name" value="PROKAR_LIPOPROTEIN"/>
    <property type="match status" value="1"/>
</dbReference>
<dbReference type="InterPro" id="IPR000326">
    <property type="entry name" value="PAP2/HPO"/>
</dbReference>
<evidence type="ECO:0000256" key="1">
    <source>
        <dbReference type="SAM" id="SignalP"/>
    </source>
</evidence>
<organism evidence="3 4">
    <name type="scientific">Flavobacterium caeni</name>
    <dbReference type="NCBI Taxonomy" id="490189"/>
    <lineage>
        <taxon>Bacteria</taxon>
        <taxon>Pseudomonadati</taxon>
        <taxon>Bacteroidota</taxon>
        <taxon>Flavobacteriia</taxon>
        <taxon>Flavobacteriales</taxon>
        <taxon>Flavobacteriaceae</taxon>
        <taxon>Flavobacterium</taxon>
    </lineage>
</organism>
<dbReference type="SUPFAM" id="SSF48317">
    <property type="entry name" value="Acid phosphatase/Vanadium-dependent haloperoxidase"/>
    <property type="match status" value="1"/>
</dbReference>
<evidence type="ECO:0000313" key="3">
    <source>
        <dbReference type="EMBL" id="SCY49925.1"/>
    </source>
</evidence>
<evidence type="ECO:0000313" key="4">
    <source>
        <dbReference type="Proteomes" id="UP000199354"/>
    </source>
</evidence>
<feature type="chain" id="PRO_5011700616" evidence="1">
    <location>
        <begin position="20"/>
        <end position="282"/>
    </location>
</feature>
<feature type="domain" description="Phosphatidic acid phosphatase type 2/haloperoxidase" evidence="2">
    <location>
        <begin position="136"/>
        <end position="247"/>
    </location>
</feature>
<dbReference type="SMART" id="SM00014">
    <property type="entry name" value="acidPPc"/>
    <property type="match status" value="1"/>
</dbReference>
<dbReference type="Proteomes" id="UP000199354">
    <property type="component" value="Unassembled WGS sequence"/>
</dbReference>
<sequence length="282" mass="30531">MLRLFFSFAVFLYGCAELAAQDSTAVATDSVPTRWEMLKYDGLSVVGGVVNAYTAPLRWEKDDWLGFGGVAIGTGILWATDESTSDYFINQGHGAPEWLKDTGFYFGKPLYNYGITGGVYAVGLITKNEKIRKTGVLLISSATAAGVLQTVLKSAVGRARPTTGVGASSFKPFNGEEAYHSFPSGHAILSFTTAYAISKQFKSPWVKGGIWAVGAITPVSRLWAGAHWLSDVTMGVVLSVATVECIEKYLNHERNYDPVVAKKKISWNLNFTSRTIGVVGVF</sequence>
<dbReference type="InterPro" id="IPR036938">
    <property type="entry name" value="PAP2/HPO_sf"/>
</dbReference>
<evidence type="ECO:0000259" key="2">
    <source>
        <dbReference type="SMART" id="SM00014"/>
    </source>
</evidence>
<dbReference type="EMBL" id="FMVF01000006">
    <property type="protein sequence ID" value="SCY49925.1"/>
    <property type="molecule type" value="Genomic_DNA"/>
</dbReference>
<dbReference type="RefSeq" id="WP_091141721.1">
    <property type="nucleotide sequence ID" value="NZ_FMVF01000006.1"/>
</dbReference>
<dbReference type="OrthoDB" id="9773582at2"/>
<gene>
    <name evidence="3" type="ORF">SAMN02927903_01548</name>
</gene>
<keyword evidence="4" id="KW-1185">Reference proteome</keyword>
<accession>A0A1G5GED0</accession>
<dbReference type="AlphaFoldDB" id="A0A1G5GED0"/>
<protein>
    <submittedName>
        <fullName evidence="3">Membrane-associated phospholipid phosphatase</fullName>
    </submittedName>
</protein>
<dbReference type="PANTHER" id="PTHR14969">
    <property type="entry name" value="SPHINGOSINE-1-PHOSPHATE PHOSPHOHYDROLASE"/>
    <property type="match status" value="1"/>
</dbReference>
<name>A0A1G5GED0_9FLAO</name>
<reference evidence="3 4" key="1">
    <citation type="submission" date="2016-10" db="EMBL/GenBank/DDBJ databases">
        <authorList>
            <person name="de Groot N.N."/>
        </authorList>
    </citation>
    <scope>NUCLEOTIDE SEQUENCE [LARGE SCALE GENOMIC DNA]</scope>
    <source>
        <strain evidence="3 4">CGMCC 1.7031</strain>
    </source>
</reference>
<dbReference type="Pfam" id="PF01569">
    <property type="entry name" value="PAP2"/>
    <property type="match status" value="1"/>
</dbReference>
<dbReference type="STRING" id="490189.SAMN02927903_01548"/>
<dbReference type="PANTHER" id="PTHR14969:SF13">
    <property type="entry name" value="AT30094P"/>
    <property type="match status" value="1"/>
</dbReference>
<proteinExistence type="predicted"/>